<organism evidence="24">
    <name type="scientific">Ascaris suum</name>
    <name type="common">Pig roundworm</name>
    <name type="synonym">Ascaris lumbricoides</name>
    <dbReference type="NCBI Taxonomy" id="6253"/>
    <lineage>
        <taxon>Eukaryota</taxon>
        <taxon>Metazoa</taxon>
        <taxon>Ecdysozoa</taxon>
        <taxon>Nematoda</taxon>
        <taxon>Chromadorea</taxon>
        <taxon>Rhabditida</taxon>
        <taxon>Spirurina</taxon>
        <taxon>Ascaridomorpha</taxon>
        <taxon>Ascaridoidea</taxon>
        <taxon>Ascarididae</taxon>
        <taxon>Ascaris</taxon>
    </lineage>
</organism>
<evidence type="ECO:0000313" key="24">
    <source>
        <dbReference type="EMBL" id="ADY40646.1"/>
    </source>
</evidence>
<dbReference type="Pfam" id="PF00400">
    <property type="entry name" value="WD40"/>
    <property type="match status" value="1"/>
</dbReference>
<dbReference type="InterPro" id="IPR036322">
    <property type="entry name" value="WD40_repeat_dom_sf"/>
</dbReference>
<keyword evidence="18" id="KW-0753">Steroid metabolism</keyword>
<keyword evidence="14" id="KW-0446">Lipid-binding</keyword>
<feature type="transmembrane region" description="Helical" evidence="22">
    <location>
        <begin position="309"/>
        <end position="332"/>
    </location>
</feature>
<dbReference type="GO" id="GO:0032934">
    <property type="term" value="F:sterol binding"/>
    <property type="evidence" value="ECO:0007669"/>
    <property type="project" value="InterPro"/>
</dbReference>
<evidence type="ECO:0000256" key="19">
    <source>
        <dbReference type="ARBA" id="ARBA00023329"/>
    </source>
</evidence>
<keyword evidence="12" id="KW-0333">Golgi apparatus</keyword>
<keyword evidence="8 22" id="KW-0812">Transmembrane</keyword>
<feature type="transmembrane region" description="Helical" evidence="22">
    <location>
        <begin position="278"/>
        <end position="297"/>
    </location>
</feature>
<evidence type="ECO:0000256" key="2">
    <source>
        <dbReference type="ARBA" id="ARBA00004557"/>
    </source>
</evidence>
<evidence type="ECO:0000256" key="12">
    <source>
        <dbReference type="ARBA" id="ARBA00023034"/>
    </source>
</evidence>
<feature type="transmembrane region" description="Helical" evidence="22">
    <location>
        <begin position="413"/>
        <end position="433"/>
    </location>
</feature>
<dbReference type="PROSITE" id="PS50156">
    <property type="entry name" value="SSD"/>
    <property type="match status" value="1"/>
</dbReference>
<dbReference type="PANTHER" id="PTHR46378:SF1">
    <property type="entry name" value="STEROL REGULATORY ELEMENT-BINDING PROTEIN CLEAVAGE-ACTIVATING PROTEIN"/>
    <property type="match status" value="1"/>
</dbReference>
<evidence type="ECO:0000256" key="1">
    <source>
        <dbReference type="ARBA" id="ARBA00004477"/>
    </source>
</evidence>
<feature type="repeat" description="WD" evidence="21">
    <location>
        <begin position="1006"/>
        <end position="1047"/>
    </location>
</feature>
<dbReference type="PANTHER" id="PTHR46378">
    <property type="entry name" value="STEROL REGULATORY ELEMENT-BINDING PROTEIN CLEAVAGE-ACTIVATING PROTEIN"/>
    <property type="match status" value="1"/>
</dbReference>
<comment type="similarity">
    <text evidence="4">Belongs to the WD repeat SCAP family.</text>
</comment>
<evidence type="ECO:0000256" key="10">
    <source>
        <dbReference type="ARBA" id="ARBA00022824"/>
    </source>
</evidence>
<keyword evidence="13" id="KW-0443">Lipid metabolism</keyword>
<dbReference type="InterPro" id="IPR019775">
    <property type="entry name" value="WD40_repeat_CS"/>
</dbReference>
<feature type="transmembrane region" description="Helical" evidence="22">
    <location>
        <begin position="541"/>
        <end position="561"/>
    </location>
</feature>
<evidence type="ECO:0000256" key="16">
    <source>
        <dbReference type="ARBA" id="ARBA00023166"/>
    </source>
</evidence>
<dbReference type="GO" id="GO:0032933">
    <property type="term" value="P:SREBP signaling pathway"/>
    <property type="evidence" value="ECO:0007669"/>
    <property type="project" value="InterPro"/>
</dbReference>
<dbReference type="InterPro" id="IPR001680">
    <property type="entry name" value="WD40_rpt"/>
</dbReference>
<feature type="transmembrane region" description="Helical" evidence="22">
    <location>
        <begin position="703"/>
        <end position="722"/>
    </location>
</feature>
<dbReference type="SMART" id="SM00320">
    <property type="entry name" value="WD40"/>
    <property type="match status" value="4"/>
</dbReference>
<dbReference type="EMBL" id="JI164896">
    <property type="protein sequence ID" value="ADY40646.1"/>
    <property type="molecule type" value="mRNA"/>
</dbReference>
<dbReference type="InterPro" id="IPR015943">
    <property type="entry name" value="WD40/YVTN_repeat-like_dom_sf"/>
</dbReference>
<dbReference type="PROSITE" id="PS50294">
    <property type="entry name" value="WD_REPEATS_REGION"/>
    <property type="match status" value="1"/>
</dbReference>
<evidence type="ECO:0000256" key="3">
    <source>
        <dbReference type="ARBA" id="ARBA00004653"/>
    </source>
</evidence>
<dbReference type="PROSITE" id="PS00678">
    <property type="entry name" value="WD_REPEATS_1"/>
    <property type="match status" value="1"/>
</dbReference>
<feature type="transmembrane region" description="Helical" evidence="22">
    <location>
        <begin position="344"/>
        <end position="365"/>
    </location>
</feature>
<dbReference type="GO" id="GO:0032936">
    <property type="term" value="C:SREBP-SCAP complex"/>
    <property type="evidence" value="ECO:0007669"/>
    <property type="project" value="TreeGrafter"/>
</dbReference>
<dbReference type="GO" id="GO:0008203">
    <property type="term" value="P:cholesterol metabolic process"/>
    <property type="evidence" value="ECO:0007669"/>
    <property type="project" value="UniProtKB-KW"/>
</dbReference>
<dbReference type="Pfam" id="PF12349">
    <property type="entry name" value="Sterol-sensing"/>
    <property type="match status" value="1"/>
</dbReference>
<dbReference type="GO" id="GO:0012507">
    <property type="term" value="C:ER to Golgi transport vesicle membrane"/>
    <property type="evidence" value="ECO:0007669"/>
    <property type="project" value="UniProtKB-SubCell"/>
</dbReference>
<proteinExistence type="evidence at transcript level"/>
<sequence>MNLRHVPQKRQSIKDRVAHAYYNYGRLCSAHPGACLSISIITIVLLSYPAAIRFKLPASSPMDVHWNEKHFVEKDERAPEWLYLKPSVYLQQIIVRGKVEPWNIYNLSSMLAVKGPLSRAFHIQRLLLEFHASTERNLQTHCFLVHERLAAPSDGAELLPDRGCLLLSPTLFWHNDEQKFYRDDDILRTIFSPSCTPSMCVREMLLGMPTRMTGIKRRYQTNRPRSIDYAITLFFPKYEHEYISSVRAALSKEYEIQKSKEADDSTFVHVFYRPRKYLADYFPLVASYFLLMLYIYFSVSKIVMVKSKWGLSLAAVVTVATALTMTAGICAHIEMMPSLWGAELFPYLALVVGFENTLCLTRSVVYTPPTMDVRSRVSHGLSQEGYSFTKYFLLEMTFLAVGYITFVPEIQEFCTFAFIGLFVDFYMQLFFYVPCLTFDLLRLSRADKQQFSLMLFNSDIRQYKAYPSLTCPMVRLWPRFFVRKTTVYRVKSDSELNETEKQDENISRVRTHRRTISAVQMKRIQSSTRLRLLYFWTRTRIVQRAMMVLFVVWTIWIGFIVHKWRLADAFSSDLPANLTASDGCDVDSSKPPQSKERFGVSHRVLESAPLQWGEWPRSTFNWWPVLFAEYNLSLSGHYITFLPSIVLKATIPQSDPSIVFSDGDSEDYMHNGRPRLGSSTSVRESTESLLNSRIYNLETQMKAVLVLSAVFLFSTVTIFILYTCFPSRLHGEKPTSLWQEQSPSICDTRKAYKRVGSRSFIESVPLVFSGHTLAIECIGLCGQDAIVTSCLQGKVFVWDAKTGERKRIINRSSRYWSNAHSQDQTTNRSVQEMERYGSLRHRAVPIAIVSSTQSSVSGAHLSKDIKATIQRNGHAHELAQIWCMAVMQNTIILGCADGSVEVANSELSHVVAVFKGSHSKAGVIHLQICCGRAVIVRLDGTVEFLDIGFTVDQPQSVHHMHSIWYGRAHQMPITRLVAGRTNVVTASDDHTLKVFDVRSSRLQFTLQGHNAPVISTCIDHATNILYSSCEDGIICFWDLENGQLIRTIDDVFPTNETVELACTDLMLLGHSSDGHLWIWDKFSGQLHTKIRPESDSPKNDISVVERRFLVAMSDDLAATSCGDSLLFWDLNYRIMIRRVRICGSVDKLLTLDSRSVLCCSANNMYRVDIPTIRLK</sequence>
<evidence type="ECO:0000256" key="5">
    <source>
        <dbReference type="ARBA" id="ARBA00019541"/>
    </source>
</evidence>
<name>F1KRZ2_ASCSU</name>
<dbReference type="Pfam" id="PF24006">
    <property type="entry name" value="SCAP_N"/>
    <property type="match status" value="1"/>
</dbReference>
<keyword evidence="16" id="KW-1207">Sterol metabolism</keyword>
<dbReference type="AlphaFoldDB" id="F1KRZ2"/>
<keyword evidence="6" id="KW-0153">Cholesterol metabolism</keyword>
<dbReference type="GO" id="GO:0005789">
    <property type="term" value="C:endoplasmic reticulum membrane"/>
    <property type="evidence" value="ECO:0007669"/>
    <property type="project" value="UniProtKB-SubCell"/>
</dbReference>
<evidence type="ECO:0000256" key="18">
    <source>
        <dbReference type="ARBA" id="ARBA00023221"/>
    </source>
</evidence>
<dbReference type="InterPro" id="IPR057041">
    <property type="entry name" value="SCAP_N"/>
</dbReference>
<feature type="transmembrane region" description="Helical" evidence="22">
    <location>
        <begin position="30"/>
        <end position="52"/>
    </location>
</feature>
<evidence type="ECO:0000256" key="14">
    <source>
        <dbReference type="ARBA" id="ARBA00023121"/>
    </source>
</evidence>
<dbReference type="InterPro" id="IPR000731">
    <property type="entry name" value="SSD"/>
</dbReference>
<keyword evidence="15 22" id="KW-0472">Membrane</keyword>
<evidence type="ECO:0000256" key="9">
    <source>
        <dbReference type="ARBA" id="ARBA00022737"/>
    </source>
</evidence>
<comment type="subcellular location">
    <subcellularLocation>
        <location evidence="2">Cytoplasmic vesicle</location>
        <location evidence="2">COPII-coated vesicle membrane</location>
        <topology evidence="2">Multi-pass membrane protein</topology>
    </subcellularLocation>
    <subcellularLocation>
        <location evidence="1">Endoplasmic reticulum membrane</location>
        <topology evidence="1">Multi-pass membrane protein</topology>
    </subcellularLocation>
    <subcellularLocation>
        <location evidence="3">Golgi apparatus membrane</location>
        <topology evidence="3">Multi-pass membrane protein</topology>
    </subcellularLocation>
</comment>
<keyword evidence="19" id="KW-0968">Cytoplasmic vesicle</keyword>
<evidence type="ECO:0000256" key="22">
    <source>
        <dbReference type="SAM" id="Phobius"/>
    </source>
</evidence>
<reference evidence="24" key="1">
    <citation type="journal article" date="2011" name="Genome Res.">
        <title>Deep small RNA sequencing from the nematode Ascaris reveals conservation, functional diversification, and novel developmental profiles.</title>
        <authorList>
            <person name="Wang J."/>
            <person name="Czech B."/>
            <person name="Crunk A."/>
            <person name="Wallace A."/>
            <person name="Mitreva M."/>
            <person name="Hannon G.J."/>
            <person name="Davis R.E."/>
        </authorList>
    </citation>
    <scope>NUCLEOTIDE SEQUENCE</scope>
</reference>
<evidence type="ECO:0000256" key="7">
    <source>
        <dbReference type="ARBA" id="ARBA00022574"/>
    </source>
</evidence>
<dbReference type="PROSITE" id="PS50082">
    <property type="entry name" value="WD_REPEATS_2"/>
    <property type="match status" value="1"/>
</dbReference>
<evidence type="ECO:0000256" key="21">
    <source>
        <dbReference type="PROSITE-ProRule" id="PRU00221"/>
    </source>
</evidence>
<accession>F1KRZ2</accession>
<comment type="function">
    <text evidence="20">Escort protein required for cholesterol as well as lipid homeostasis. Regulates export of the SCAP-SREBP complex from the endoplasmic reticulum to the Golgi upon low cholesterol, thereby regulating the processing of sterol regulatory element-binding proteins (SREBPs) SREBF1/SREBP1 and SREBF2/SREBP2. At high sterol concentrations, formation of a ternary complex with INSIG (INSIG1 or INSIG2) leads to mask the ER export signal in SCAP, promoting retention of the complex in the endoplasmic reticulum. Low sterol concentrations trigger release of INSIG, a conformational change in the SSD domain of SCAP, unmasking of the ER export signal, promoting recruitment into COPII-coated vesicles and transport of the SCAP-SREBP to the Golgi: in the Golgi, SREBPs are then processed, releasing the transcription factor fragment of SREBPs from the membrane, its import into the nucleus and up-regulation of LDLR, INSIG1 and the mevalonate pathway. Binds cholesterol via its SSD domain.</text>
</comment>
<evidence type="ECO:0000256" key="13">
    <source>
        <dbReference type="ARBA" id="ARBA00023098"/>
    </source>
</evidence>
<keyword evidence="17" id="KW-0325">Glycoprotein</keyword>
<feature type="domain" description="SSD" evidence="23">
    <location>
        <begin position="280"/>
        <end position="438"/>
    </location>
</feature>
<dbReference type="InterPro" id="IPR030225">
    <property type="entry name" value="SCAP"/>
</dbReference>
<evidence type="ECO:0000256" key="17">
    <source>
        <dbReference type="ARBA" id="ARBA00023180"/>
    </source>
</evidence>
<evidence type="ECO:0000256" key="4">
    <source>
        <dbReference type="ARBA" id="ARBA00007410"/>
    </source>
</evidence>
<evidence type="ECO:0000256" key="15">
    <source>
        <dbReference type="ARBA" id="ARBA00023136"/>
    </source>
</evidence>
<keyword evidence="10" id="KW-0256">Endoplasmic reticulum</keyword>
<evidence type="ECO:0000256" key="11">
    <source>
        <dbReference type="ARBA" id="ARBA00022989"/>
    </source>
</evidence>
<feature type="transmembrane region" description="Helical" evidence="22">
    <location>
        <begin position="385"/>
        <end position="406"/>
    </location>
</feature>
<dbReference type="Gene3D" id="2.130.10.10">
    <property type="entry name" value="YVTN repeat-like/Quinoprotein amine dehydrogenase"/>
    <property type="match status" value="1"/>
</dbReference>
<evidence type="ECO:0000259" key="23">
    <source>
        <dbReference type="PROSITE" id="PS50156"/>
    </source>
</evidence>
<evidence type="ECO:0000256" key="20">
    <source>
        <dbReference type="ARBA" id="ARBA00045958"/>
    </source>
</evidence>
<dbReference type="SUPFAM" id="SSF50978">
    <property type="entry name" value="WD40 repeat-like"/>
    <property type="match status" value="1"/>
</dbReference>
<dbReference type="GO" id="GO:0045540">
    <property type="term" value="P:regulation of cholesterol biosynthetic process"/>
    <property type="evidence" value="ECO:0007669"/>
    <property type="project" value="TreeGrafter"/>
</dbReference>
<evidence type="ECO:0000256" key="8">
    <source>
        <dbReference type="ARBA" id="ARBA00022692"/>
    </source>
</evidence>
<keyword evidence="7 21" id="KW-0853">WD repeat</keyword>
<dbReference type="GO" id="GO:0000139">
    <property type="term" value="C:Golgi membrane"/>
    <property type="evidence" value="ECO:0007669"/>
    <property type="project" value="UniProtKB-SubCell"/>
</dbReference>
<keyword evidence="9" id="KW-0677">Repeat</keyword>
<dbReference type="InterPro" id="IPR053958">
    <property type="entry name" value="HMGCR/SNAP/NPC1-like_SSD"/>
</dbReference>
<protein>
    <recommendedName>
        <fullName evidence="5">Sterol regulatory element-binding protein cleavage-activating protein</fullName>
    </recommendedName>
</protein>
<evidence type="ECO:0000256" key="6">
    <source>
        <dbReference type="ARBA" id="ARBA00022548"/>
    </source>
</evidence>
<keyword evidence="11 22" id="KW-1133">Transmembrane helix</keyword>